<evidence type="ECO:0000256" key="6">
    <source>
        <dbReference type="SAM" id="Phobius"/>
    </source>
</evidence>
<evidence type="ECO:0000313" key="8">
    <source>
        <dbReference type="EMBL" id="KFC77900.1"/>
    </source>
</evidence>
<dbReference type="InterPro" id="IPR050469">
    <property type="entry name" value="Diguanylate_Cyclase"/>
</dbReference>
<gene>
    <name evidence="8" type="ORF">GBAG_3559</name>
</gene>
<dbReference type="PANTHER" id="PTHR45138:SF9">
    <property type="entry name" value="DIGUANYLATE CYCLASE DGCM-RELATED"/>
    <property type="match status" value="1"/>
</dbReference>
<evidence type="ECO:0000256" key="3">
    <source>
        <dbReference type="ARBA" id="ARBA00012528"/>
    </source>
</evidence>
<name>A0A085G2F5_9ENTR</name>
<dbReference type="CDD" id="cd01949">
    <property type="entry name" value="GGDEF"/>
    <property type="match status" value="1"/>
</dbReference>
<evidence type="ECO:0000256" key="1">
    <source>
        <dbReference type="ARBA" id="ARBA00001946"/>
    </source>
</evidence>
<dbReference type="GO" id="GO:0043709">
    <property type="term" value="P:cell adhesion involved in single-species biofilm formation"/>
    <property type="evidence" value="ECO:0007669"/>
    <property type="project" value="TreeGrafter"/>
</dbReference>
<protein>
    <recommendedName>
        <fullName evidence="3">diguanylate cyclase</fullName>
        <ecNumber evidence="3">2.7.7.65</ecNumber>
    </recommendedName>
</protein>
<keyword evidence="6" id="KW-1133">Transmembrane helix</keyword>
<dbReference type="InterPro" id="IPR000160">
    <property type="entry name" value="GGDEF_dom"/>
</dbReference>
<keyword evidence="6" id="KW-0812">Transmembrane</keyword>
<evidence type="ECO:0000256" key="2">
    <source>
        <dbReference type="ARBA" id="ARBA00004665"/>
    </source>
</evidence>
<keyword evidence="6" id="KW-0472">Membrane</keyword>
<dbReference type="eggNOG" id="COG3706">
    <property type="taxonomic scope" value="Bacteria"/>
</dbReference>
<feature type="transmembrane region" description="Helical" evidence="6">
    <location>
        <begin position="100"/>
        <end position="117"/>
    </location>
</feature>
<feature type="transmembrane region" description="Helical" evidence="6">
    <location>
        <begin position="69"/>
        <end position="88"/>
    </location>
</feature>
<comment type="pathway">
    <text evidence="2">Purine metabolism; 3',5'-cyclic di-GMP biosynthesis.</text>
</comment>
<comment type="cofactor">
    <cofactor evidence="1">
        <name>Mg(2+)</name>
        <dbReference type="ChEBI" id="CHEBI:18420"/>
    </cofactor>
</comment>
<dbReference type="GO" id="GO:0005886">
    <property type="term" value="C:plasma membrane"/>
    <property type="evidence" value="ECO:0007669"/>
    <property type="project" value="TreeGrafter"/>
</dbReference>
<comment type="caution">
    <text evidence="8">The sequence shown here is derived from an EMBL/GenBank/DDBJ whole genome shotgun (WGS) entry which is preliminary data.</text>
</comment>
<evidence type="ECO:0000256" key="4">
    <source>
        <dbReference type="ARBA" id="ARBA00023134"/>
    </source>
</evidence>
<evidence type="ECO:0000259" key="7">
    <source>
        <dbReference type="PROSITE" id="PS50887"/>
    </source>
</evidence>
<keyword evidence="4" id="KW-0342">GTP-binding</keyword>
<dbReference type="RefSeq" id="WP_034498652.1">
    <property type="nucleotide sequence ID" value="NZ_JMPI01000061.1"/>
</dbReference>
<dbReference type="Pfam" id="PF00990">
    <property type="entry name" value="GGDEF"/>
    <property type="match status" value="1"/>
</dbReference>
<evidence type="ECO:0000256" key="5">
    <source>
        <dbReference type="ARBA" id="ARBA00034247"/>
    </source>
</evidence>
<dbReference type="PANTHER" id="PTHR45138">
    <property type="entry name" value="REGULATORY COMPONENTS OF SENSORY TRANSDUCTION SYSTEM"/>
    <property type="match status" value="1"/>
</dbReference>
<dbReference type="AlphaFoldDB" id="A0A085G2F5"/>
<keyword evidence="9" id="KW-1185">Reference proteome</keyword>
<feature type="transmembrane region" description="Helical" evidence="6">
    <location>
        <begin position="20"/>
        <end position="37"/>
    </location>
</feature>
<feature type="transmembrane region" description="Helical" evidence="6">
    <location>
        <begin position="43"/>
        <end position="62"/>
    </location>
</feature>
<dbReference type="GO" id="GO:0016829">
    <property type="term" value="F:lyase activity"/>
    <property type="evidence" value="ECO:0007669"/>
    <property type="project" value="UniProtKB-KW"/>
</dbReference>
<evidence type="ECO:0000313" key="9">
    <source>
        <dbReference type="Proteomes" id="UP000028653"/>
    </source>
</evidence>
<keyword evidence="8" id="KW-0456">Lyase</keyword>
<dbReference type="OrthoDB" id="9812260at2"/>
<dbReference type="InterPro" id="IPR043128">
    <property type="entry name" value="Rev_trsase/Diguanyl_cyclase"/>
</dbReference>
<accession>A0A085G2F5</accession>
<dbReference type="Gene3D" id="3.30.70.270">
    <property type="match status" value="1"/>
</dbReference>
<dbReference type="EMBL" id="JMPI01000061">
    <property type="protein sequence ID" value="KFC77900.1"/>
    <property type="molecule type" value="Genomic_DNA"/>
</dbReference>
<dbReference type="EC" id="2.7.7.65" evidence="3"/>
<dbReference type="FunFam" id="3.30.70.270:FF:000001">
    <property type="entry name" value="Diguanylate cyclase domain protein"/>
    <property type="match status" value="1"/>
</dbReference>
<dbReference type="GO" id="GO:0005525">
    <property type="term" value="F:GTP binding"/>
    <property type="evidence" value="ECO:0007669"/>
    <property type="project" value="UniProtKB-KW"/>
</dbReference>
<organism evidence="8 9">
    <name type="scientific">Buttiauxella agrestis ATCC 33320</name>
    <dbReference type="NCBI Taxonomy" id="1006004"/>
    <lineage>
        <taxon>Bacteria</taxon>
        <taxon>Pseudomonadati</taxon>
        <taxon>Pseudomonadota</taxon>
        <taxon>Gammaproteobacteria</taxon>
        <taxon>Enterobacterales</taxon>
        <taxon>Enterobacteriaceae</taxon>
        <taxon>Buttiauxella</taxon>
    </lineage>
</organism>
<dbReference type="SUPFAM" id="SSF55073">
    <property type="entry name" value="Nucleotide cyclase"/>
    <property type="match status" value="1"/>
</dbReference>
<feature type="domain" description="GGDEF" evidence="7">
    <location>
        <begin position="216"/>
        <end position="350"/>
    </location>
</feature>
<dbReference type="InterPro" id="IPR029787">
    <property type="entry name" value="Nucleotide_cyclase"/>
</dbReference>
<dbReference type="GO" id="GO:0052621">
    <property type="term" value="F:diguanylate cyclase activity"/>
    <property type="evidence" value="ECO:0007669"/>
    <property type="project" value="UniProtKB-EC"/>
</dbReference>
<comment type="catalytic activity">
    <reaction evidence="5">
        <text>2 GTP = 3',3'-c-di-GMP + 2 diphosphate</text>
        <dbReference type="Rhea" id="RHEA:24898"/>
        <dbReference type="ChEBI" id="CHEBI:33019"/>
        <dbReference type="ChEBI" id="CHEBI:37565"/>
        <dbReference type="ChEBI" id="CHEBI:58805"/>
        <dbReference type="EC" id="2.7.7.65"/>
    </reaction>
</comment>
<proteinExistence type="predicted"/>
<keyword evidence="4" id="KW-0547">Nucleotide-binding</keyword>
<dbReference type="Proteomes" id="UP000028653">
    <property type="component" value="Unassembled WGS sequence"/>
</dbReference>
<reference evidence="8 9" key="1">
    <citation type="submission" date="2014-05" db="EMBL/GenBank/DDBJ databases">
        <title>ATOL: Assembling a taxonomically balanced genome-scale reconstruction of the evolutionary history of the Enterobacteriaceae.</title>
        <authorList>
            <person name="Plunkett G.III."/>
            <person name="Neeno-Eckwall E.C."/>
            <person name="Glasner J.D."/>
            <person name="Perna N.T."/>
        </authorList>
    </citation>
    <scope>NUCLEOTIDE SEQUENCE [LARGE SCALE GENOMIC DNA]</scope>
    <source>
        <strain evidence="8 9">ATCC 33320</strain>
    </source>
</reference>
<dbReference type="STRING" id="1006004.GBAG_3559"/>
<dbReference type="NCBIfam" id="TIGR00254">
    <property type="entry name" value="GGDEF"/>
    <property type="match status" value="1"/>
</dbReference>
<sequence length="354" mass="39850">MTATTWRALLKGKHQLSLRLFLLLNAFSAGFSIVSPSANTQHFTAPIIMVLVISLSCLLWQFINKKKLININVVSLIIGLLWAWHIYIKVSAMPVVDLNFLIIALLAILFIGSISFINNIQAFFASCLPATAVILWLDHGENWPRVLYSVVLPGIGITIQHIIQKRNDNFTRRLMDKLLEEKETLNDLSMLDPLTGLYNRRGFRNRLDTILALGSGQHFVLLLDIDHFKAYNDNYGHSMGDQALTHVSAAIRDAVRSRDVVTRYGGEEFMILLTDIDAERAIQTAERIRQRVYDLKIPHLFNDDVATHVTASIGIAALEHSDIEEALRQADTALYRAKRQGRNSILISDSLLPA</sequence>
<dbReference type="SMART" id="SM00267">
    <property type="entry name" value="GGDEF"/>
    <property type="match status" value="1"/>
</dbReference>
<dbReference type="GO" id="GO:1902201">
    <property type="term" value="P:negative regulation of bacterial-type flagellum-dependent cell motility"/>
    <property type="evidence" value="ECO:0007669"/>
    <property type="project" value="TreeGrafter"/>
</dbReference>
<dbReference type="PROSITE" id="PS50887">
    <property type="entry name" value="GGDEF"/>
    <property type="match status" value="1"/>
</dbReference>